<sequence>MPRLDIPSFAKVLKLSSDRATVVDRGPPARIAAAGYRAVVVARPGVASSAPGWRDEFHGAAAGG</sequence>
<evidence type="ECO:0000313" key="2">
    <source>
        <dbReference type="Proteomes" id="UP000013548"/>
    </source>
</evidence>
<proteinExistence type="predicted"/>
<protein>
    <submittedName>
        <fullName evidence="1">Uncharacterized protein</fullName>
    </submittedName>
</protein>
<dbReference type="EMBL" id="CP005386">
    <property type="protein sequence ID" value="AGL26357.1"/>
    <property type="molecule type" value="Genomic_DNA"/>
</dbReference>
<dbReference type="PATRIC" id="fig|1310114.3.peg.1276"/>
<evidence type="ECO:0000313" key="1">
    <source>
        <dbReference type="EMBL" id="AGL26357.1"/>
    </source>
</evidence>
<dbReference type="KEGG" id="mtuc:J113_06145"/>
<name>R4MFX8_MYCTX</name>
<dbReference type="Proteomes" id="UP000013548">
    <property type="component" value="Chromosome"/>
</dbReference>
<organism evidence="1 2">
    <name type="scientific">Mycobacterium tuberculosis CAS/NITR204</name>
    <dbReference type="NCBI Taxonomy" id="1310114"/>
    <lineage>
        <taxon>Bacteria</taxon>
        <taxon>Bacillati</taxon>
        <taxon>Actinomycetota</taxon>
        <taxon>Actinomycetes</taxon>
        <taxon>Mycobacteriales</taxon>
        <taxon>Mycobacteriaceae</taxon>
        <taxon>Mycobacterium</taxon>
        <taxon>Mycobacterium tuberculosis complex</taxon>
    </lineage>
</organism>
<dbReference type="AlphaFoldDB" id="R4MFX8"/>
<dbReference type="HOGENOM" id="CLU_2863069_0_0_11"/>
<gene>
    <name evidence="1" type="ORF">J113_06145</name>
</gene>
<dbReference type="BioCyc" id="MTUB1310114:G13A2-912-MONOMER"/>
<reference evidence="1 2" key="1">
    <citation type="journal article" date="2013" name="Genome Announc.">
        <title>Whole-Genome Sequences of Four Clinical Isolates of Mycobacterium tuberculosis from Tamil Nadu, South India.</title>
        <authorList>
            <person name="Narayanan S."/>
            <person name="Deshpande U."/>
        </authorList>
    </citation>
    <scope>NUCLEOTIDE SEQUENCE [LARGE SCALE GENOMIC DNA]</scope>
    <source>
        <strain evidence="1 2">CAS/NITR204</strain>
    </source>
</reference>
<accession>R4MFX8</accession>